<comment type="caution">
    <text evidence="3">The sequence shown here is derived from an EMBL/GenBank/DDBJ whole genome shotgun (WGS) entry which is preliminary data.</text>
</comment>
<evidence type="ECO:0000313" key="3">
    <source>
        <dbReference type="EMBL" id="RBQ19895.1"/>
    </source>
</evidence>
<dbReference type="RefSeq" id="WP_113981164.1">
    <property type="nucleotide sequence ID" value="NZ_QMEY01000004.1"/>
</dbReference>
<evidence type="ECO:0000259" key="2">
    <source>
        <dbReference type="Pfam" id="PF02517"/>
    </source>
</evidence>
<protein>
    <submittedName>
        <fullName evidence="3">CPBP family intramembrane metalloprotease</fullName>
    </submittedName>
</protein>
<gene>
    <name evidence="3" type="ORF">DP939_13460</name>
</gene>
<keyword evidence="1" id="KW-0812">Transmembrane</keyword>
<dbReference type="PANTHER" id="PTHR35797:SF1">
    <property type="entry name" value="PROTEASE"/>
    <property type="match status" value="1"/>
</dbReference>
<feature type="transmembrane region" description="Helical" evidence="1">
    <location>
        <begin position="230"/>
        <end position="247"/>
    </location>
</feature>
<reference evidence="3 4" key="1">
    <citation type="submission" date="2018-06" db="EMBL/GenBank/DDBJ databases">
        <title>Sphaerisporangium craniellae sp. nov., isolated from a marine sponge in the South China Sea.</title>
        <authorList>
            <person name="Li L."/>
        </authorList>
    </citation>
    <scope>NUCLEOTIDE SEQUENCE [LARGE SCALE GENOMIC DNA]</scope>
    <source>
        <strain evidence="3 4">LHW63015</strain>
    </source>
</reference>
<dbReference type="GO" id="GO:0080120">
    <property type="term" value="P:CAAX-box protein maturation"/>
    <property type="evidence" value="ECO:0007669"/>
    <property type="project" value="UniProtKB-ARBA"/>
</dbReference>
<dbReference type="Pfam" id="PF02517">
    <property type="entry name" value="Rce1-like"/>
    <property type="match status" value="1"/>
</dbReference>
<dbReference type="GO" id="GO:0006508">
    <property type="term" value="P:proteolysis"/>
    <property type="evidence" value="ECO:0007669"/>
    <property type="project" value="UniProtKB-KW"/>
</dbReference>
<feature type="transmembrane region" description="Helical" evidence="1">
    <location>
        <begin position="21"/>
        <end position="42"/>
    </location>
</feature>
<name>A0A366M128_9ACTN</name>
<feature type="transmembrane region" description="Helical" evidence="1">
    <location>
        <begin position="254"/>
        <end position="275"/>
    </location>
</feature>
<proteinExistence type="predicted"/>
<sequence>MTIGLPRHDTRRASDPVPWRAIGIFVALAFGGAWAAMLPLLLSGFRRTEAAHDMTLLTQICIAVMMLTPALSAFVVLRLIHRPASIRAAIGLVRPRPLGRLARESLLAPAVPCVLQLLALGVAALTGAYRLDLANFSGFRAQFAPATLGQTGVPVAELALWLGTLILTMILWLPMFFGEELGWQGYLLPRLTSLGVWPAMGLTAVVFALWHLPTLVMGGQYPGHSPLASVVYMIISTVLIVPIFAWLRLRSVSVWPAVLAHTFVSNAGVQMIWLFSDAAHPIDPLQAGLNGWPGWIVMGAFVAFLALTGRLTTASPRRR</sequence>
<dbReference type="InterPro" id="IPR003675">
    <property type="entry name" value="Rce1/LyrA-like_dom"/>
</dbReference>
<dbReference type="EMBL" id="QMEY01000004">
    <property type="protein sequence ID" value="RBQ19895.1"/>
    <property type="molecule type" value="Genomic_DNA"/>
</dbReference>
<feature type="transmembrane region" description="Helical" evidence="1">
    <location>
        <begin position="295"/>
        <end position="313"/>
    </location>
</feature>
<keyword evidence="4" id="KW-1185">Reference proteome</keyword>
<keyword evidence="1" id="KW-1133">Transmembrane helix</keyword>
<evidence type="ECO:0000256" key="1">
    <source>
        <dbReference type="SAM" id="Phobius"/>
    </source>
</evidence>
<evidence type="ECO:0000313" key="4">
    <source>
        <dbReference type="Proteomes" id="UP000253303"/>
    </source>
</evidence>
<dbReference type="GO" id="GO:0004175">
    <property type="term" value="F:endopeptidase activity"/>
    <property type="evidence" value="ECO:0007669"/>
    <property type="project" value="UniProtKB-ARBA"/>
</dbReference>
<feature type="transmembrane region" description="Helical" evidence="1">
    <location>
        <begin position="158"/>
        <end position="178"/>
    </location>
</feature>
<keyword evidence="3" id="KW-0378">Hydrolase</keyword>
<dbReference type="PANTHER" id="PTHR35797">
    <property type="entry name" value="PROTEASE-RELATED"/>
    <property type="match status" value="1"/>
</dbReference>
<feature type="transmembrane region" description="Helical" evidence="1">
    <location>
        <begin position="106"/>
        <end position="129"/>
    </location>
</feature>
<dbReference type="OrthoDB" id="3693644at2"/>
<dbReference type="Proteomes" id="UP000253303">
    <property type="component" value="Unassembled WGS sequence"/>
</dbReference>
<feature type="transmembrane region" description="Helical" evidence="1">
    <location>
        <begin position="54"/>
        <end position="77"/>
    </location>
</feature>
<keyword evidence="3" id="KW-0645">Protease</keyword>
<dbReference type="AlphaFoldDB" id="A0A366M128"/>
<keyword evidence="3" id="KW-0482">Metalloprotease</keyword>
<organism evidence="3 4">
    <name type="scientific">Spongiactinospora rosea</name>
    <dbReference type="NCBI Taxonomy" id="2248750"/>
    <lineage>
        <taxon>Bacteria</taxon>
        <taxon>Bacillati</taxon>
        <taxon>Actinomycetota</taxon>
        <taxon>Actinomycetes</taxon>
        <taxon>Streptosporangiales</taxon>
        <taxon>Streptosporangiaceae</taxon>
        <taxon>Spongiactinospora</taxon>
    </lineage>
</organism>
<feature type="transmembrane region" description="Helical" evidence="1">
    <location>
        <begin position="190"/>
        <end position="210"/>
    </location>
</feature>
<dbReference type="GO" id="GO:0008237">
    <property type="term" value="F:metallopeptidase activity"/>
    <property type="evidence" value="ECO:0007669"/>
    <property type="project" value="UniProtKB-KW"/>
</dbReference>
<dbReference type="InterPro" id="IPR042150">
    <property type="entry name" value="MmRce1-like"/>
</dbReference>
<feature type="domain" description="CAAX prenyl protease 2/Lysostaphin resistance protein A-like" evidence="2">
    <location>
        <begin position="163"/>
        <end position="264"/>
    </location>
</feature>
<accession>A0A366M128</accession>
<keyword evidence="1" id="KW-0472">Membrane</keyword>